<reference evidence="6 7" key="1">
    <citation type="submission" date="2017-06" db="EMBL/GenBank/DDBJ databases">
        <authorList>
            <person name="Kim H.J."/>
            <person name="Triplett B.A."/>
        </authorList>
    </citation>
    <scope>NUCLEOTIDE SEQUENCE [LARGE SCALE GENOMIC DNA]</scope>
    <source>
        <strain evidence="6 7">DS15</strain>
    </source>
</reference>
<dbReference type="Gene3D" id="1.10.357.10">
    <property type="entry name" value="Tetracycline Repressor, domain 2"/>
    <property type="match status" value="1"/>
</dbReference>
<evidence type="ECO:0000313" key="7">
    <source>
        <dbReference type="Proteomes" id="UP000198339"/>
    </source>
</evidence>
<evidence type="ECO:0000256" key="3">
    <source>
        <dbReference type="ARBA" id="ARBA00023163"/>
    </source>
</evidence>
<dbReference type="GO" id="GO:0000976">
    <property type="term" value="F:transcription cis-regulatory region binding"/>
    <property type="evidence" value="ECO:0007669"/>
    <property type="project" value="TreeGrafter"/>
</dbReference>
<evidence type="ECO:0000313" key="6">
    <source>
        <dbReference type="EMBL" id="SNS98136.1"/>
    </source>
</evidence>
<name>A0A239IWK8_9SPHN</name>
<dbReference type="SUPFAM" id="SSF46689">
    <property type="entry name" value="Homeodomain-like"/>
    <property type="match status" value="1"/>
</dbReference>
<evidence type="ECO:0000256" key="2">
    <source>
        <dbReference type="ARBA" id="ARBA00023125"/>
    </source>
</evidence>
<feature type="DNA-binding region" description="H-T-H motif" evidence="4">
    <location>
        <begin position="35"/>
        <end position="54"/>
    </location>
</feature>
<organism evidence="6 7">
    <name type="scientific">Sphingopyxis indica</name>
    <dbReference type="NCBI Taxonomy" id="436663"/>
    <lineage>
        <taxon>Bacteria</taxon>
        <taxon>Pseudomonadati</taxon>
        <taxon>Pseudomonadota</taxon>
        <taxon>Alphaproteobacteria</taxon>
        <taxon>Sphingomonadales</taxon>
        <taxon>Sphingomonadaceae</taxon>
        <taxon>Sphingopyxis</taxon>
    </lineage>
</organism>
<protein>
    <submittedName>
        <fullName evidence="6">Transcriptional regulator, TetR family</fullName>
    </submittedName>
</protein>
<dbReference type="InterPro" id="IPR050109">
    <property type="entry name" value="HTH-type_TetR-like_transc_reg"/>
</dbReference>
<dbReference type="Proteomes" id="UP000198339">
    <property type="component" value="Unassembled WGS sequence"/>
</dbReference>
<gene>
    <name evidence="6" type="ORF">SAMN06295955_108207</name>
</gene>
<feature type="domain" description="HTH tetR-type" evidence="5">
    <location>
        <begin position="12"/>
        <end position="72"/>
    </location>
</feature>
<dbReference type="EMBL" id="FZPA01000008">
    <property type="protein sequence ID" value="SNS98136.1"/>
    <property type="molecule type" value="Genomic_DNA"/>
</dbReference>
<dbReference type="PROSITE" id="PS50977">
    <property type="entry name" value="HTH_TETR_2"/>
    <property type="match status" value="1"/>
</dbReference>
<dbReference type="RefSeq" id="WP_089216307.1">
    <property type="nucleotide sequence ID" value="NZ_FZPA01000008.1"/>
</dbReference>
<dbReference type="PANTHER" id="PTHR30055">
    <property type="entry name" value="HTH-TYPE TRANSCRIPTIONAL REGULATOR RUTR"/>
    <property type="match status" value="1"/>
</dbReference>
<dbReference type="PANTHER" id="PTHR30055:SF234">
    <property type="entry name" value="HTH-TYPE TRANSCRIPTIONAL REGULATOR BETI"/>
    <property type="match status" value="1"/>
</dbReference>
<dbReference type="Pfam" id="PF00440">
    <property type="entry name" value="TetR_N"/>
    <property type="match status" value="1"/>
</dbReference>
<keyword evidence="1" id="KW-0805">Transcription regulation</keyword>
<dbReference type="InterPro" id="IPR001647">
    <property type="entry name" value="HTH_TetR"/>
</dbReference>
<accession>A0A239IWK8</accession>
<evidence type="ECO:0000256" key="1">
    <source>
        <dbReference type="ARBA" id="ARBA00023015"/>
    </source>
</evidence>
<keyword evidence="7" id="KW-1185">Reference proteome</keyword>
<dbReference type="AlphaFoldDB" id="A0A239IWK8"/>
<sequence length="201" mass="21663">MNQPSKRDAKGNAPRDRIIDAARRLFGAHGFHGTTTDKLATAASVSVGQIYRLFEDKDDIVLAIVEKNVGDRVGEMREIFAAVERSEISMVEAIRAVARTALKGEDAGLFYEILAGACRNSSVADRLEPMIDVYRDGIQHLAASARPDVGQAELGAYVDIMMACFIGLGHRTAISRCVDIDVTSENAACVLIRALGLSPSI</sequence>
<dbReference type="PRINTS" id="PR00455">
    <property type="entry name" value="HTHTETR"/>
</dbReference>
<dbReference type="InterPro" id="IPR009057">
    <property type="entry name" value="Homeodomain-like_sf"/>
</dbReference>
<proteinExistence type="predicted"/>
<keyword evidence="2 4" id="KW-0238">DNA-binding</keyword>
<dbReference type="GO" id="GO:0003700">
    <property type="term" value="F:DNA-binding transcription factor activity"/>
    <property type="evidence" value="ECO:0007669"/>
    <property type="project" value="TreeGrafter"/>
</dbReference>
<dbReference type="OrthoDB" id="9808189at2"/>
<evidence type="ECO:0000256" key="4">
    <source>
        <dbReference type="PROSITE-ProRule" id="PRU00335"/>
    </source>
</evidence>
<keyword evidence="3" id="KW-0804">Transcription</keyword>
<evidence type="ECO:0000259" key="5">
    <source>
        <dbReference type="PROSITE" id="PS50977"/>
    </source>
</evidence>